<dbReference type="EMBL" id="WOCE01000021">
    <property type="protein sequence ID" value="KAE9589148.1"/>
    <property type="molecule type" value="Genomic_DNA"/>
</dbReference>
<name>A0A6A4NRH0_LUPAL</name>
<dbReference type="AlphaFoldDB" id="A0A6A4NRH0"/>
<reference evidence="2" key="1">
    <citation type="journal article" date="2020" name="Nat. Commun.">
        <title>Genome sequence of the cluster root forming white lupin.</title>
        <authorList>
            <person name="Hufnagel B."/>
            <person name="Marques A."/>
            <person name="Soriano A."/>
            <person name="Marques L."/>
            <person name="Divol F."/>
            <person name="Doumas P."/>
            <person name="Sallet E."/>
            <person name="Mancinotti D."/>
            <person name="Carrere S."/>
            <person name="Marande W."/>
            <person name="Arribat S."/>
            <person name="Keller J."/>
            <person name="Huneau C."/>
            <person name="Blein T."/>
            <person name="Aime D."/>
            <person name="Laguerre M."/>
            <person name="Taylor J."/>
            <person name="Schubert V."/>
            <person name="Nelson M."/>
            <person name="Geu-Flores F."/>
            <person name="Crespi M."/>
            <person name="Gallardo-Guerrero K."/>
            <person name="Delaux P.-M."/>
            <person name="Salse J."/>
            <person name="Berges H."/>
            <person name="Guyot R."/>
            <person name="Gouzy J."/>
            <person name="Peret B."/>
        </authorList>
    </citation>
    <scope>NUCLEOTIDE SEQUENCE [LARGE SCALE GENOMIC DNA]</scope>
    <source>
        <strain evidence="2">cv. Amiga</strain>
    </source>
</reference>
<proteinExistence type="predicted"/>
<evidence type="ECO:0000313" key="1">
    <source>
        <dbReference type="EMBL" id="KAE9589148.1"/>
    </source>
</evidence>
<keyword evidence="2" id="KW-1185">Reference proteome</keyword>
<organism evidence="1 2">
    <name type="scientific">Lupinus albus</name>
    <name type="common">White lupine</name>
    <name type="synonym">Lupinus termis</name>
    <dbReference type="NCBI Taxonomy" id="3870"/>
    <lineage>
        <taxon>Eukaryota</taxon>
        <taxon>Viridiplantae</taxon>
        <taxon>Streptophyta</taxon>
        <taxon>Embryophyta</taxon>
        <taxon>Tracheophyta</taxon>
        <taxon>Spermatophyta</taxon>
        <taxon>Magnoliopsida</taxon>
        <taxon>eudicotyledons</taxon>
        <taxon>Gunneridae</taxon>
        <taxon>Pentapetalae</taxon>
        <taxon>rosids</taxon>
        <taxon>fabids</taxon>
        <taxon>Fabales</taxon>
        <taxon>Fabaceae</taxon>
        <taxon>Papilionoideae</taxon>
        <taxon>50 kb inversion clade</taxon>
        <taxon>genistoids sensu lato</taxon>
        <taxon>core genistoids</taxon>
        <taxon>Genisteae</taxon>
        <taxon>Lupinus</taxon>
    </lineage>
</organism>
<dbReference type="Proteomes" id="UP000447434">
    <property type="component" value="Chromosome 21"/>
</dbReference>
<evidence type="ECO:0000313" key="2">
    <source>
        <dbReference type="Proteomes" id="UP000447434"/>
    </source>
</evidence>
<gene>
    <name evidence="1" type="ORF">Lalb_Chr21g0305971</name>
</gene>
<accession>A0A6A4NRH0</accession>
<comment type="caution">
    <text evidence="1">The sequence shown here is derived from an EMBL/GenBank/DDBJ whole genome shotgun (WGS) entry which is preliminary data.</text>
</comment>
<sequence>MCKYSEARGPIFHFPCHSDLECQRTFGPNCKSCINTYCCPPPPSDKIHIQASKE</sequence>
<protein>
    <submittedName>
        <fullName evidence="1">Uncharacterized protein</fullName>
    </submittedName>
</protein>